<reference evidence="1 2" key="1">
    <citation type="journal article" date="2018" name="G3 (Bethesda)">
        <title>Phylogenetic and Phylogenomic Definition of Rhizopus Species.</title>
        <authorList>
            <person name="Gryganskyi A.P."/>
            <person name="Golan J."/>
            <person name="Dolatabadi S."/>
            <person name="Mondo S."/>
            <person name="Robb S."/>
            <person name="Idnurm A."/>
            <person name="Muszewska A."/>
            <person name="Steczkiewicz K."/>
            <person name="Masonjones S."/>
            <person name="Liao H.L."/>
            <person name="Gajdeczka M.T."/>
            <person name="Anike F."/>
            <person name="Vuek A."/>
            <person name="Anishchenko I.M."/>
            <person name="Voigt K."/>
            <person name="de Hoog G.S."/>
            <person name="Smith M.E."/>
            <person name="Heitman J."/>
            <person name="Vilgalys R."/>
            <person name="Stajich J.E."/>
        </authorList>
    </citation>
    <scope>NUCLEOTIDE SEQUENCE [LARGE SCALE GENOMIC DNA]</scope>
    <source>
        <strain evidence="1 2">LSU 92-RS-03</strain>
    </source>
</reference>
<dbReference type="Proteomes" id="UP000253551">
    <property type="component" value="Unassembled WGS sequence"/>
</dbReference>
<protein>
    <submittedName>
        <fullName evidence="1">Uncharacterized protein</fullName>
    </submittedName>
</protein>
<dbReference type="EMBL" id="PJQM01000274">
    <property type="protein sequence ID" value="RCI05909.1"/>
    <property type="molecule type" value="Genomic_DNA"/>
</dbReference>
<organism evidence="1 2">
    <name type="scientific">Rhizopus stolonifer</name>
    <name type="common">Rhizopus nigricans</name>
    <dbReference type="NCBI Taxonomy" id="4846"/>
    <lineage>
        <taxon>Eukaryota</taxon>
        <taxon>Fungi</taxon>
        <taxon>Fungi incertae sedis</taxon>
        <taxon>Mucoromycota</taxon>
        <taxon>Mucoromycotina</taxon>
        <taxon>Mucoromycetes</taxon>
        <taxon>Mucorales</taxon>
        <taxon>Mucorineae</taxon>
        <taxon>Rhizopodaceae</taxon>
        <taxon>Rhizopus</taxon>
    </lineage>
</organism>
<dbReference type="AlphaFoldDB" id="A0A367KUN8"/>
<evidence type="ECO:0000313" key="2">
    <source>
        <dbReference type="Proteomes" id="UP000253551"/>
    </source>
</evidence>
<evidence type="ECO:0000313" key="1">
    <source>
        <dbReference type="EMBL" id="RCI05909.1"/>
    </source>
</evidence>
<accession>A0A367KUN8</accession>
<proteinExistence type="predicted"/>
<sequence length="68" mass="7729">MSEEANDTTAADIIRAYFQNQFPIGTAKEVLYDYKLEEIGKYHNADLNAGCKQQAILKLETLESIFLE</sequence>
<gene>
    <name evidence="1" type="ORF">CU098_013109</name>
</gene>
<comment type="caution">
    <text evidence="1">The sequence shown here is derived from an EMBL/GenBank/DDBJ whole genome shotgun (WGS) entry which is preliminary data.</text>
</comment>
<keyword evidence="2" id="KW-1185">Reference proteome</keyword>
<name>A0A367KUN8_RHIST</name>